<organism evidence="1 2">
    <name type="scientific">Lentzea roselyniae</name>
    <dbReference type="NCBI Taxonomy" id="531940"/>
    <lineage>
        <taxon>Bacteria</taxon>
        <taxon>Bacillati</taxon>
        <taxon>Actinomycetota</taxon>
        <taxon>Actinomycetes</taxon>
        <taxon>Pseudonocardiales</taxon>
        <taxon>Pseudonocardiaceae</taxon>
        <taxon>Lentzea</taxon>
    </lineage>
</organism>
<proteinExistence type="predicted"/>
<dbReference type="SUPFAM" id="SSF48452">
    <property type="entry name" value="TPR-like"/>
    <property type="match status" value="1"/>
</dbReference>
<keyword evidence="2" id="KW-1185">Reference proteome</keyword>
<evidence type="ECO:0008006" key="3">
    <source>
        <dbReference type="Google" id="ProtNLM"/>
    </source>
</evidence>
<dbReference type="EMBL" id="BAABBE010000027">
    <property type="protein sequence ID" value="GAA3673800.1"/>
    <property type="molecule type" value="Genomic_DNA"/>
</dbReference>
<protein>
    <recommendedName>
        <fullName evidence="3">Transcriptional regulator</fullName>
    </recommendedName>
</protein>
<name>A0ABP7BYN5_9PSEU</name>
<comment type="caution">
    <text evidence="1">The sequence shown here is derived from an EMBL/GenBank/DDBJ whole genome shotgun (WGS) entry which is preliminary data.</text>
</comment>
<evidence type="ECO:0000313" key="2">
    <source>
        <dbReference type="Proteomes" id="UP001500711"/>
    </source>
</evidence>
<dbReference type="Gene3D" id="1.25.40.10">
    <property type="entry name" value="Tetratricopeptide repeat domain"/>
    <property type="match status" value="1"/>
</dbReference>
<accession>A0ABP7BYN5</accession>
<dbReference type="InterPro" id="IPR011990">
    <property type="entry name" value="TPR-like_helical_dom_sf"/>
</dbReference>
<reference evidence="2" key="1">
    <citation type="journal article" date="2019" name="Int. J. Syst. Evol. Microbiol.">
        <title>The Global Catalogue of Microorganisms (GCM) 10K type strain sequencing project: providing services to taxonomists for standard genome sequencing and annotation.</title>
        <authorList>
            <consortium name="The Broad Institute Genomics Platform"/>
            <consortium name="The Broad Institute Genome Sequencing Center for Infectious Disease"/>
            <person name="Wu L."/>
            <person name="Ma J."/>
        </authorList>
    </citation>
    <scope>NUCLEOTIDE SEQUENCE [LARGE SCALE GENOMIC DNA]</scope>
    <source>
        <strain evidence="2">JCM 17494</strain>
    </source>
</reference>
<dbReference type="Proteomes" id="UP001500711">
    <property type="component" value="Unassembled WGS sequence"/>
</dbReference>
<gene>
    <name evidence="1" type="ORF">GCM10022267_70900</name>
</gene>
<sequence length="370" mass="39297">MAQRGASSATGSRVRRRSVLPAVGPGSEAGFDEAGVCHVYRLSNLDVPSWPEALAVAGGGRAAVPATRLDLSAVTAASTMLRIFSEADSAYGAGHMRSALVEYLKTTVEPLPAARATSPAVRREFLTVAAQLSYLCGFMCFDDQLHDAAQARCRTALGLAAEANDPDTYAIALRAMSVQAHAVGHCRPAVELAESAVGAASVNRSPEVQAFVAGQLAVAHAVAGNRRAPTAGLVSAERHFERATSSHVIGVYRASLAHQRAVVHIWMENPRAAVSSMKESIRSRPATEARSKVITLARLAELKLRAGQVEQAVRTWHRSLDGYPMIRSGRATTALGALRSCLRPYRGAHELNDLLDRASALEGRPRRPAG</sequence>
<evidence type="ECO:0000313" key="1">
    <source>
        <dbReference type="EMBL" id="GAA3673800.1"/>
    </source>
</evidence>